<evidence type="ECO:0000313" key="1">
    <source>
        <dbReference type="EMBL" id="KAF9072078.1"/>
    </source>
</evidence>
<keyword evidence="2" id="KW-1185">Reference proteome</keyword>
<accession>A0A9P5UBG6</accession>
<evidence type="ECO:0008006" key="3">
    <source>
        <dbReference type="Google" id="ProtNLM"/>
    </source>
</evidence>
<reference evidence="1" key="1">
    <citation type="submission" date="2020-11" db="EMBL/GenBank/DDBJ databases">
        <authorList>
            <consortium name="DOE Joint Genome Institute"/>
            <person name="Ahrendt S."/>
            <person name="Riley R."/>
            <person name="Andreopoulos W."/>
            <person name="Labutti K."/>
            <person name="Pangilinan J."/>
            <person name="Ruiz-Duenas F.J."/>
            <person name="Barrasa J.M."/>
            <person name="Sanchez-Garcia M."/>
            <person name="Camarero S."/>
            <person name="Miyauchi S."/>
            <person name="Serrano A."/>
            <person name="Linde D."/>
            <person name="Babiker R."/>
            <person name="Drula E."/>
            <person name="Ayuso-Fernandez I."/>
            <person name="Pacheco R."/>
            <person name="Padilla G."/>
            <person name="Ferreira P."/>
            <person name="Barriuso J."/>
            <person name="Kellner H."/>
            <person name="Castanera R."/>
            <person name="Alfaro M."/>
            <person name="Ramirez L."/>
            <person name="Pisabarro A.G."/>
            <person name="Kuo A."/>
            <person name="Tritt A."/>
            <person name="Lipzen A."/>
            <person name="He G."/>
            <person name="Yan M."/>
            <person name="Ng V."/>
            <person name="Cullen D."/>
            <person name="Martin F."/>
            <person name="Rosso M.-N."/>
            <person name="Henrissat B."/>
            <person name="Hibbett D."/>
            <person name="Martinez A.T."/>
            <person name="Grigoriev I.V."/>
        </authorList>
    </citation>
    <scope>NUCLEOTIDE SEQUENCE</scope>
    <source>
        <strain evidence="1">AH 40177</strain>
    </source>
</reference>
<comment type="caution">
    <text evidence="1">The sequence shown here is derived from an EMBL/GenBank/DDBJ whole genome shotgun (WGS) entry which is preliminary data.</text>
</comment>
<organism evidence="1 2">
    <name type="scientific">Rhodocollybia butyracea</name>
    <dbReference type="NCBI Taxonomy" id="206335"/>
    <lineage>
        <taxon>Eukaryota</taxon>
        <taxon>Fungi</taxon>
        <taxon>Dikarya</taxon>
        <taxon>Basidiomycota</taxon>
        <taxon>Agaricomycotina</taxon>
        <taxon>Agaricomycetes</taxon>
        <taxon>Agaricomycetidae</taxon>
        <taxon>Agaricales</taxon>
        <taxon>Marasmiineae</taxon>
        <taxon>Omphalotaceae</taxon>
        <taxon>Rhodocollybia</taxon>
    </lineage>
</organism>
<gene>
    <name evidence="1" type="ORF">BDP27DRAFT_1418434</name>
</gene>
<dbReference type="OrthoDB" id="3217549at2759"/>
<sequence>MLKAVDMDLEDYDSGNMNLIQEFPWSKNFEFLPSTKIQHPFRHLPAMSISSVCTRWRSVALSSSAIWSRISLELSTENSRLPNVQSLLSDFLDTVKLHLHRSGQHPLTVELNVTGSPDDQDSVIPHQLLAFDLVCNYSWCSFEINGRESMSYIPKPRFDSIRNCHALTNLKLWITNDTDKELELFKQANRLRSLSLASLGDTPLQWNKISSLTVDSIDGQIGNVLEHASSPKELVLGERRDQDSLPVSPYVPPRLCTSVSTLKLELLLNWDDSLADVAFSSFTFPSLSCLVIMTHNEYPYEGPWPKVALRAFLHRSSCKLTVFEIRNVSVSDIDLIAALKLMPSLINLYIDDTPVGDDPTSPITSQFIRSLHGFLWTELNPSGSALVSRLRDLQLTFDGLEFDDSAFIDMVSSRWLPDTQYASDIGLSCLRVATLQFNARAVDQAVYSPLDYLDKAGMRVVVLGTDDF</sequence>
<proteinExistence type="predicted"/>
<name>A0A9P5UBG6_9AGAR</name>
<dbReference type="SUPFAM" id="SSF52047">
    <property type="entry name" value="RNI-like"/>
    <property type="match status" value="1"/>
</dbReference>
<evidence type="ECO:0000313" key="2">
    <source>
        <dbReference type="Proteomes" id="UP000772434"/>
    </source>
</evidence>
<dbReference type="AlphaFoldDB" id="A0A9P5UBG6"/>
<dbReference type="InterPro" id="IPR032675">
    <property type="entry name" value="LRR_dom_sf"/>
</dbReference>
<protein>
    <recommendedName>
        <fullName evidence="3">F-box domain-containing protein</fullName>
    </recommendedName>
</protein>
<dbReference type="EMBL" id="JADNRY010000027">
    <property type="protein sequence ID" value="KAF9072078.1"/>
    <property type="molecule type" value="Genomic_DNA"/>
</dbReference>
<dbReference type="Gene3D" id="3.80.10.10">
    <property type="entry name" value="Ribonuclease Inhibitor"/>
    <property type="match status" value="1"/>
</dbReference>
<dbReference type="Proteomes" id="UP000772434">
    <property type="component" value="Unassembled WGS sequence"/>
</dbReference>